<feature type="compositionally biased region" description="Basic residues" evidence="2">
    <location>
        <begin position="605"/>
        <end position="619"/>
    </location>
</feature>
<dbReference type="GO" id="GO:0003676">
    <property type="term" value="F:nucleic acid binding"/>
    <property type="evidence" value="ECO:0007669"/>
    <property type="project" value="InterPro"/>
</dbReference>
<dbReference type="STRING" id="93759.A0A1R3K1B5"/>
<feature type="compositionally biased region" description="Basic and acidic residues" evidence="2">
    <location>
        <begin position="526"/>
        <end position="548"/>
    </location>
</feature>
<feature type="compositionally biased region" description="Basic and acidic residues" evidence="2">
    <location>
        <begin position="363"/>
        <end position="372"/>
    </location>
</feature>
<feature type="compositionally biased region" description="Basic and acidic residues" evidence="2">
    <location>
        <begin position="560"/>
        <end position="571"/>
    </location>
</feature>
<dbReference type="SUPFAM" id="SSF56219">
    <property type="entry name" value="DNase I-like"/>
    <property type="match status" value="1"/>
</dbReference>
<accession>A0A1R3K1B5</accession>
<dbReference type="PANTHER" id="PTHR31286:SF99">
    <property type="entry name" value="DUF4283 DOMAIN-CONTAINING PROTEIN"/>
    <property type="match status" value="1"/>
</dbReference>
<dbReference type="OrthoDB" id="1747161at2759"/>
<feature type="compositionally biased region" description="Polar residues" evidence="2">
    <location>
        <begin position="460"/>
        <end position="474"/>
    </location>
</feature>
<dbReference type="EMBL" id="AWUE01014897">
    <property type="protein sequence ID" value="OMP00874.1"/>
    <property type="molecule type" value="Genomic_DNA"/>
</dbReference>
<feature type="compositionally biased region" description="Polar residues" evidence="2">
    <location>
        <begin position="577"/>
        <end position="597"/>
    </location>
</feature>
<organism evidence="4 5">
    <name type="scientific">Corchorus olitorius</name>
    <dbReference type="NCBI Taxonomy" id="93759"/>
    <lineage>
        <taxon>Eukaryota</taxon>
        <taxon>Viridiplantae</taxon>
        <taxon>Streptophyta</taxon>
        <taxon>Embryophyta</taxon>
        <taxon>Tracheophyta</taxon>
        <taxon>Spermatophyta</taxon>
        <taxon>Magnoliopsida</taxon>
        <taxon>eudicotyledons</taxon>
        <taxon>Gunneridae</taxon>
        <taxon>Pentapetalae</taxon>
        <taxon>rosids</taxon>
        <taxon>malvids</taxon>
        <taxon>Malvales</taxon>
        <taxon>Malvaceae</taxon>
        <taxon>Grewioideae</taxon>
        <taxon>Apeibeae</taxon>
        <taxon>Corchorus</taxon>
    </lineage>
</organism>
<dbReference type="InterPro" id="IPR001878">
    <property type="entry name" value="Znf_CCHC"/>
</dbReference>
<dbReference type="Pfam" id="PF14111">
    <property type="entry name" value="DUF4283"/>
    <property type="match status" value="1"/>
</dbReference>
<dbReference type="Proteomes" id="UP000187203">
    <property type="component" value="Unassembled WGS sequence"/>
</dbReference>
<evidence type="ECO:0000256" key="1">
    <source>
        <dbReference type="PROSITE-ProRule" id="PRU00047"/>
    </source>
</evidence>
<dbReference type="InterPro" id="IPR025558">
    <property type="entry name" value="DUF4283"/>
</dbReference>
<dbReference type="PROSITE" id="PS50158">
    <property type="entry name" value="ZF_CCHC"/>
    <property type="match status" value="1"/>
</dbReference>
<evidence type="ECO:0000259" key="3">
    <source>
        <dbReference type="PROSITE" id="PS50158"/>
    </source>
</evidence>
<reference evidence="5" key="1">
    <citation type="submission" date="2013-09" db="EMBL/GenBank/DDBJ databases">
        <title>Corchorus olitorius genome sequencing.</title>
        <authorList>
            <person name="Alam M."/>
            <person name="Haque M.S."/>
            <person name="Islam M.S."/>
            <person name="Emdad E.M."/>
            <person name="Islam M.M."/>
            <person name="Ahmed B."/>
            <person name="Halim A."/>
            <person name="Hossen Q.M.M."/>
            <person name="Hossain M.Z."/>
            <person name="Ahmed R."/>
            <person name="Khan M.M."/>
            <person name="Islam R."/>
            <person name="Rashid M.M."/>
            <person name="Khan S.A."/>
            <person name="Rahman M.S."/>
            <person name="Alam M."/>
            <person name="Yahiya A.S."/>
            <person name="Khan M.S."/>
            <person name="Azam M.S."/>
            <person name="Haque T."/>
            <person name="Lashkar M.Z.H."/>
            <person name="Akhand A.I."/>
            <person name="Morshed G."/>
            <person name="Roy S."/>
            <person name="Uddin K.S."/>
            <person name="Rabeya T."/>
            <person name="Hossain A.S."/>
            <person name="Chowdhury A."/>
            <person name="Snigdha A.R."/>
            <person name="Mortoza M.S."/>
            <person name="Matin S.A."/>
            <person name="Hoque S.M.E."/>
            <person name="Islam M.K."/>
            <person name="Roy D.K."/>
            <person name="Haider R."/>
            <person name="Moosa M.M."/>
            <person name="Elias S.M."/>
            <person name="Hasan A.M."/>
            <person name="Jahan S."/>
            <person name="Shafiuddin M."/>
            <person name="Mahmood N."/>
            <person name="Shommy N.S."/>
        </authorList>
    </citation>
    <scope>NUCLEOTIDE SEQUENCE [LARGE SCALE GENOMIC DNA]</scope>
    <source>
        <strain evidence="5">cv. O-4</strain>
    </source>
</reference>
<evidence type="ECO:0000313" key="5">
    <source>
        <dbReference type="Proteomes" id="UP000187203"/>
    </source>
</evidence>
<proteinExistence type="predicted"/>
<keyword evidence="1" id="KW-0862">Zinc</keyword>
<dbReference type="GO" id="GO:0004519">
    <property type="term" value="F:endonuclease activity"/>
    <property type="evidence" value="ECO:0007669"/>
    <property type="project" value="UniProtKB-KW"/>
</dbReference>
<feature type="compositionally biased region" description="Polar residues" evidence="2">
    <location>
        <begin position="373"/>
        <end position="382"/>
    </location>
</feature>
<gene>
    <name evidence="4" type="ORF">COLO4_12291</name>
</gene>
<feature type="compositionally biased region" description="Basic and acidic residues" evidence="2">
    <location>
        <begin position="449"/>
        <end position="459"/>
    </location>
</feature>
<evidence type="ECO:0000256" key="2">
    <source>
        <dbReference type="SAM" id="MobiDB-lite"/>
    </source>
</evidence>
<feature type="compositionally biased region" description="Basic and acidic residues" evidence="2">
    <location>
        <begin position="406"/>
        <end position="415"/>
    </location>
</feature>
<feature type="compositionally biased region" description="Polar residues" evidence="2">
    <location>
        <begin position="425"/>
        <end position="434"/>
    </location>
</feature>
<dbReference type="PANTHER" id="PTHR31286">
    <property type="entry name" value="GLYCINE-RICH CELL WALL STRUCTURAL PROTEIN 1.8-LIKE"/>
    <property type="match status" value="1"/>
</dbReference>
<keyword evidence="1" id="KW-0863">Zinc-finger</keyword>
<dbReference type="Gene3D" id="3.60.10.10">
    <property type="entry name" value="Endonuclease/exonuclease/phosphatase"/>
    <property type="match status" value="1"/>
</dbReference>
<protein>
    <submittedName>
        <fullName evidence="4">Endonuclease/exonuclease/phosphatase</fullName>
    </submittedName>
</protein>
<name>A0A1R3K1B5_9ROSI</name>
<dbReference type="InterPro" id="IPR036691">
    <property type="entry name" value="Endo/exonu/phosph_ase_sf"/>
</dbReference>
<dbReference type="GO" id="GO:0008270">
    <property type="term" value="F:zinc ion binding"/>
    <property type="evidence" value="ECO:0007669"/>
    <property type="project" value="UniProtKB-KW"/>
</dbReference>
<keyword evidence="4" id="KW-0378">Hydrolase</keyword>
<comment type="caution">
    <text evidence="4">The sequence shown here is derived from an EMBL/GenBank/DDBJ whole genome shotgun (WGS) entry which is preliminary data.</text>
</comment>
<keyword evidence="4" id="KW-0255">Endonuclease</keyword>
<feature type="region of interest" description="Disordered" evidence="2">
    <location>
        <begin position="316"/>
        <end position="630"/>
    </location>
</feature>
<keyword evidence="1" id="KW-0479">Metal-binding</keyword>
<sequence length="828" mass="91099">MPLQSSLSLPSAPSSDILSVEESDLLQRSTKRFKDQVNTMDVELAHSEHARPNFSQSPLVESSSHQLVHRTYRDKLVNQADDLQISYTSFSRFLDEDSDLEEEDDQDDTPVILLSKEEKNRLRKPWIHSIIIKTYGKSVGYNYLYPKIMAQWKPKGRMDCIDLGHDFFVVRFHLPADFNAVFYGGPWFVGPHFLSMRLWEPNFDPKKATFSTTAVWARLPGLPIELFDATLLKRIGNQLGTLLRIDAHTVNNLRGWYARICIQVDLDRPLLSRVKIGQHKQKVLYESISGLCFGCGCLGHKISNCPVKNPDNDNKTMDCDDGNGTPLEQAPASANGVQSSEGEEGYGPWMVVSRRRNKQNARSGKDVRKREAASQNPTSNRGSRVGPDKGVGKGPMTSLKASTTEGPKDSTKPKDSNPSLGLGESSGTTEQGATVINAVGHSRPVKTPQSRDSETDTPRPQDSVATLPSTLAPTSPNPKIESNLGRQIAEALTNLGKNKANPPNPKYGADGGKRGAGTSLPPRGQDLVRIRDSKVPVPPKLDDPDGVRSDSGQPGVAQTRRSDQHHQDRRLSPSPDPITNGSNGQRVVQGGNESNAGRASEGRVSRGKRGSRSRSRGPKSRALGNQNDEKEYNLAILPHHHEEANMLWKMADGTVIAAPEIAQWWLGDKKPSNSMLKILVWNCRGAANDLFRRAFRDLVRDHKPAICFLSETRVSGEVASRIVASLGFGGSHIINAQGFSGGLWMLWDPEKVDINILPHGEQAINAVAKLLSIICPVTTLTTTPCFWTSIPELGRWLINLSDLRPVGSPTLILGLLWMVFGSVNKTPW</sequence>
<keyword evidence="5" id="KW-1185">Reference proteome</keyword>
<evidence type="ECO:0000313" key="4">
    <source>
        <dbReference type="EMBL" id="OMP00874.1"/>
    </source>
</evidence>
<dbReference type="AlphaFoldDB" id="A0A1R3K1B5"/>
<feature type="domain" description="CCHC-type" evidence="3">
    <location>
        <begin position="292"/>
        <end position="306"/>
    </location>
</feature>
<keyword evidence="4" id="KW-0540">Nuclease</keyword>
<dbReference type="InterPro" id="IPR040256">
    <property type="entry name" value="At4g02000-like"/>
</dbReference>